<dbReference type="AlphaFoldDB" id="A0AAD9Q429"/>
<proteinExistence type="predicted"/>
<comment type="caution">
    <text evidence="1">The sequence shown here is derived from an EMBL/GenBank/DDBJ whole genome shotgun (WGS) entry which is preliminary data.</text>
</comment>
<dbReference type="EMBL" id="JARQWQ010000073">
    <property type="protein sequence ID" value="KAK2553971.1"/>
    <property type="molecule type" value="Genomic_DNA"/>
</dbReference>
<accession>A0AAD9Q429</accession>
<reference evidence="1" key="2">
    <citation type="journal article" date="2023" name="Science">
        <title>Genomic signatures of disease resistance in endangered staghorn corals.</title>
        <authorList>
            <person name="Vollmer S.V."/>
            <person name="Selwyn J.D."/>
            <person name="Despard B.A."/>
            <person name="Roesel C.L."/>
        </authorList>
    </citation>
    <scope>NUCLEOTIDE SEQUENCE</scope>
    <source>
        <strain evidence="1">K2</strain>
    </source>
</reference>
<evidence type="ECO:0000313" key="2">
    <source>
        <dbReference type="Proteomes" id="UP001249851"/>
    </source>
</evidence>
<evidence type="ECO:0000313" key="1">
    <source>
        <dbReference type="EMBL" id="KAK2553971.1"/>
    </source>
</evidence>
<protein>
    <submittedName>
        <fullName evidence="1">Uncharacterized protein</fullName>
    </submittedName>
</protein>
<name>A0AAD9Q429_ACRCE</name>
<gene>
    <name evidence="1" type="ORF">P5673_024676</name>
</gene>
<organism evidence="1 2">
    <name type="scientific">Acropora cervicornis</name>
    <name type="common">Staghorn coral</name>
    <dbReference type="NCBI Taxonomy" id="6130"/>
    <lineage>
        <taxon>Eukaryota</taxon>
        <taxon>Metazoa</taxon>
        <taxon>Cnidaria</taxon>
        <taxon>Anthozoa</taxon>
        <taxon>Hexacorallia</taxon>
        <taxon>Scleractinia</taxon>
        <taxon>Astrocoeniina</taxon>
        <taxon>Acroporidae</taxon>
        <taxon>Acropora</taxon>
    </lineage>
</organism>
<keyword evidence="2" id="KW-1185">Reference proteome</keyword>
<reference evidence="1" key="1">
    <citation type="journal article" date="2023" name="G3 (Bethesda)">
        <title>Whole genome assembly and annotation of the endangered Caribbean coral Acropora cervicornis.</title>
        <authorList>
            <person name="Selwyn J.D."/>
            <person name="Vollmer S.V."/>
        </authorList>
    </citation>
    <scope>NUCLEOTIDE SEQUENCE</scope>
    <source>
        <strain evidence="1">K2</strain>
    </source>
</reference>
<sequence length="139" mass="16466">MPRCDCKETSLSRVQFNLRQRFVLWLKENCKEGTTELSERQLLTSMEEIPLGEIEKEEISIYRVAGWLSSYSLNCRPDPANEPINKKHRQTFQKTYGLTNHNSWQADRLADRQADRTFNQEFDCLRPVKSRRQTDKILN</sequence>
<dbReference type="Proteomes" id="UP001249851">
    <property type="component" value="Unassembled WGS sequence"/>
</dbReference>